<dbReference type="PRINTS" id="PR01438">
    <property type="entry name" value="UNVRSLSTRESS"/>
</dbReference>
<comment type="subcellular location">
    <subcellularLocation>
        <location evidence="2">Cytoplasm</location>
    </subcellularLocation>
</comment>
<name>A0A7X6DPR6_9BACT</name>
<proteinExistence type="inferred from homology"/>
<protein>
    <recommendedName>
        <fullName evidence="2">Universal stress protein</fullName>
    </recommendedName>
</protein>
<dbReference type="CDD" id="cd00293">
    <property type="entry name" value="USP-like"/>
    <property type="match status" value="1"/>
</dbReference>
<accession>A0A7X6DPR6</accession>
<dbReference type="GO" id="GO:0005737">
    <property type="term" value="C:cytoplasm"/>
    <property type="evidence" value="ECO:0007669"/>
    <property type="project" value="UniProtKB-SubCell"/>
</dbReference>
<feature type="domain" description="UspA" evidence="3">
    <location>
        <begin position="4"/>
        <end position="138"/>
    </location>
</feature>
<dbReference type="InterPro" id="IPR006016">
    <property type="entry name" value="UspA"/>
</dbReference>
<evidence type="ECO:0000313" key="5">
    <source>
        <dbReference type="Proteomes" id="UP000534783"/>
    </source>
</evidence>
<evidence type="ECO:0000313" key="4">
    <source>
        <dbReference type="EMBL" id="NKE70833.1"/>
    </source>
</evidence>
<organism evidence="4 5">
    <name type="scientific">Candidatus Manganitrophus noduliformans</name>
    <dbReference type="NCBI Taxonomy" id="2606439"/>
    <lineage>
        <taxon>Bacteria</taxon>
        <taxon>Pseudomonadati</taxon>
        <taxon>Nitrospirota</taxon>
        <taxon>Nitrospiria</taxon>
        <taxon>Candidatus Troglogloeales</taxon>
        <taxon>Candidatus Manganitrophaceae</taxon>
        <taxon>Candidatus Manganitrophus</taxon>
    </lineage>
</organism>
<dbReference type="InterPro" id="IPR006015">
    <property type="entry name" value="Universal_stress_UspA"/>
</dbReference>
<dbReference type="Pfam" id="PF00582">
    <property type="entry name" value="Usp"/>
    <property type="match status" value="1"/>
</dbReference>
<comment type="caution">
    <text evidence="4">The sequence shown here is derived from an EMBL/GenBank/DDBJ whole genome shotgun (WGS) entry which is preliminary data.</text>
</comment>
<dbReference type="Gene3D" id="3.40.50.620">
    <property type="entry name" value="HUPs"/>
    <property type="match status" value="1"/>
</dbReference>
<dbReference type="PANTHER" id="PTHR46268:SF6">
    <property type="entry name" value="UNIVERSAL STRESS PROTEIN UP12"/>
    <property type="match status" value="1"/>
</dbReference>
<dbReference type="SUPFAM" id="SSF52402">
    <property type="entry name" value="Adenine nucleotide alpha hydrolases-like"/>
    <property type="match status" value="1"/>
</dbReference>
<reference evidence="4 5" key="1">
    <citation type="journal article" date="2020" name="Nature">
        <title>Bacterial chemolithoautotrophy via manganese oxidation.</title>
        <authorList>
            <person name="Yu H."/>
            <person name="Leadbetter J.R."/>
        </authorList>
    </citation>
    <scope>NUCLEOTIDE SEQUENCE [LARGE SCALE GENOMIC DNA]</scope>
    <source>
        <strain evidence="4 5">Mn-1</strain>
    </source>
</reference>
<evidence type="ECO:0000256" key="2">
    <source>
        <dbReference type="PIRNR" id="PIRNR006276"/>
    </source>
</evidence>
<sequence length="157" mass="17410">MKKIKRIFIATDFSDTSKEAFNHAVQLARQMDATLLLAHVIEPIDMAASHLEPFGFHELRLQQRLDWMVQPVREEGLLVETHLLKGDPAAEIIKAAGDLQCDLIVMGTHGRTGVPRLLMGSVTERVLRASPVPIVAVRQPIAAEREKVEAEETTEAA</sequence>
<dbReference type="EMBL" id="VTOW01000001">
    <property type="protein sequence ID" value="NKE70833.1"/>
    <property type="molecule type" value="Genomic_DNA"/>
</dbReference>
<dbReference type="AlphaFoldDB" id="A0A7X6DPR6"/>
<keyword evidence="5" id="KW-1185">Reference proteome</keyword>
<keyword evidence="2" id="KW-0963">Cytoplasm</keyword>
<comment type="similarity">
    <text evidence="1 2">Belongs to the universal stress protein A family.</text>
</comment>
<dbReference type="RefSeq" id="WP_168059065.1">
    <property type="nucleotide sequence ID" value="NZ_VTOW01000001.1"/>
</dbReference>
<evidence type="ECO:0000256" key="1">
    <source>
        <dbReference type="ARBA" id="ARBA00008791"/>
    </source>
</evidence>
<gene>
    <name evidence="4" type="ORF">MNODULE_08790</name>
</gene>
<dbReference type="InterPro" id="IPR014729">
    <property type="entry name" value="Rossmann-like_a/b/a_fold"/>
</dbReference>
<dbReference type="Proteomes" id="UP000534783">
    <property type="component" value="Unassembled WGS sequence"/>
</dbReference>
<evidence type="ECO:0000259" key="3">
    <source>
        <dbReference type="Pfam" id="PF00582"/>
    </source>
</evidence>
<dbReference type="PIRSF" id="PIRSF006276">
    <property type="entry name" value="UspA"/>
    <property type="match status" value="1"/>
</dbReference>
<dbReference type="PANTHER" id="PTHR46268">
    <property type="entry name" value="STRESS RESPONSE PROTEIN NHAX"/>
    <property type="match status" value="1"/>
</dbReference>